<dbReference type="InterPro" id="IPR018060">
    <property type="entry name" value="HTH_AraC"/>
</dbReference>
<dbReference type="SUPFAM" id="SSF46689">
    <property type="entry name" value="Homeodomain-like"/>
    <property type="match status" value="1"/>
</dbReference>
<dbReference type="RefSeq" id="WP_377496648.1">
    <property type="nucleotide sequence ID" value="NZ_JBHMDO010000031.1"/>
</dbReference>
<keyword evidence="1" id="KW-0805">Transcription regulation</keyword>
<evidence type="ECO:0000256" key="2">
    <source>
        <dbReference type="ARBA" id="ARBA00023125"/>
    </source>
</evidence>
<dbReference type="Pfam" id="PF02311">
    <property type="entry name" value="AraC_binding"/>
    <property type="match status" value="1"/>
</dbReference>
<protein>
    <submittedName>
        <fullName evidence="6">AraC family transcriptional regulator</fullName>
    </submittedName>
</protein>
<dbReference type="PROSITE" id="PS00041">
    <property type="entry name" value="HTH_ARAC_FAMILY_1"/>
    <property type="match status" value="1"/>
</dbReference>
<dbReference type="SMART" id="SM00342">
    <property type="entry name" value="HTH_ARAC"/>
    <property type="match status" value="1"/>
</dbReference>
<proteinExistence type="predicted"/>
<dbReference type="InterPro" id="IPR050204">
    <property type="entry name" value="AraC_XylS_family_regulators"/>
</dbReference>
<evidence type="ECO:0000256" key="4">
    <source>
        <dbReference type="ARBA" id="ARBA00023163"/>
    </source>
</evidence>
<dbReference type="PANTHER" id="PTHR46796">
    <property type="entry name" value="HTH-TYPE TRANSCRIPTIONAL ACTIVATOR RHAS-RELATED"/>
    <property type="match status" value="1"/>
</dbReference>
<feature type="domain" description="HTH araC/xylS-type" evidence="5">
    <location>
        <begin position="190"/>
        <end position="299"/>
    </location>
</feature>
<dbReference type="InterPro" id="IPR018062">
    <property type="entry name" value="HTH_AraC-typ_CS"/>
</dbReference>
<dbReference type="InterPro" id="IPR014710">
    <property type="entry name" value="RmlC-like_jellyroll"/>
</dbReference>
<keyword evidence="3" id="KW-0010">Activator</keyword>
<accession>A0ABV5KRN2</accession>
<name>A0ABV5KRN2_9BACL</name>
<dbReference type="Gene3D" id="1.10.10.60">
    <property type="entry name" value="Homeodomain-like"/>
    <property type="match status" value="1"/>
</dbReference>
<evidence type="ECO:0000313" key="6">
    <source>
        <dbReference type="EMBL" id="MFB9327879.1"/>
    </source>
</evidence>
<dbReference type="EMBL" id="JBHMDO010000031">
    <property type="protein sequence ID" value="MFB9327879.1"/>
    <property type="molecule type" value="Genomic_DNA"/>
</dbReference>
<dbReference type="Proteomes" id="UP001589747">
    <property type="component" value="Unassembled WGS sequence"/>
</dbReference>
<comment type="caution">
    <text evidence="6">The sequence shown here is derived from an EMBL/GenBank/DDBJ whole genome shotgun (WGS) entry which is preliminary data.</text>
</comment>
<dbReference type="PROSITE" id="PS01124">
    <property type="entry name" value="HTH_ARAC_FAMILY_2"/>
    <property type="match status" value="1"/>
</dbReference>
<dbReference type="SUPFAM" id="SSF51215">
    <property type="entry name" value="Regulatory protein AraC"/>
    <property type="match status" value="1"/>
</dbReference>
<dbReference type="InterPro" id="IPR009057">
    <property type="entry name" value="Homeodomain-like_sf"/>
</dbReference>
<keyword evidence="2" id="KW-0238">DNA-binding</keyword>
<reference evidence="6 7" key="1">
    <citation type="submission" date="2024-09" db="EMBL/GenBank/DDBJ databases">
        <authorList>
            <person name="Sun Q."/>
            <person name="Mori K."/>
        </authorList>
    </citation>
    <scope>NUCLEOTIDE SEQUENCE [LARGE SCALE GENOMIC DNA]</scope>
    <source>
        <strain evidence="6 7">TISTR 2452</strain>
    </source>
</reference>
<gene>
    <name evidence="6" type="ORF">ACFFSY_18280</name>
</gene>
<dbReference type="InterPro" id="IPR020449">
    <property type="entry name" value="Tscrpt_reg_AraC-type_HTH"/>
</dbReference>
<sequence>MNRPPAYPDWQHDVQWLPAIDWNVKLFGGHEQQVGRDWAMPPESHIGFEIILILAGSQETVMGGRRYIAKEGDILLIPPGISHVNRCHSADGMRYFCTHFNVDDPHLRQEMIKHNRVVFEQATPENASLRPILDQWLAMVRRGGGHATEDRFQLQIGLFELLGKLAQTALPADKPTTHDPVAPASVQYAKAIAEAMKANFNPHAPFGEHDEAPVFRIDRIAASLGISTGYALEVFRKVYGLSPRQYLSELKLHEAKVLIQQPDLSLKAIAERLGYAHLSHFSRQFKRWTGMSPLQYRKRQDE</sequence>
<keyword evidence="4" id="KW-0804">Transcription</keyword>
<evidence type="ECO:0000313" key="7">
    <source>
        <dbReference type="Proteomes" id="UP001589747"/>
    </source>
</evidence>
<dbReference type="Pfam" id="PF12833">
    <property type="entry name" value="HTH_18"/>
    <property type="match status" value="1"/>
</dbReference>
<organism evidence="6 7">
    <name type="scientific">Paenibacillus aurantiacus</name>
    <dbReference type="NCBI Taxonomy" id="1936118"/>
    <lineage>
        <taxon>Bacteria</taxon>
        <taxon>Bacillati</taxon>
        <taxon>Bacillota</taxon>
        <taxon>Bacilli</taxon>
        <taxon>Bacillales</taxon>
        <taxon>Paenibacillaceae</taxon>
        <taxon>Paenibacillus</taxon>
    </lineage>
</organism>
<evidence type="ECO:0000256" key="1">
    <source>
        <dbReference type="ARBA" id="ARBA00023015"/>
    </source>
</evidence>
<dbReference type="PANTHER" id="PTHR46796:SF12">
    <property type="entry name" value="HTH-TYPE DNA-BINDING TRANSCRIPTIONAL ACTIVATOR EUTR"/>
    <property type="match status" value="1"/>
</dbReference>
<dbReference type="InterPro" id="IPR037923">
    <property type="entry name" value="HTH-like"/>
</dbReference>
<dbReference type="InterPro" id="IPR003313">
    <property type="entry name" value="AraC-bd"/>
</dbReference>
<keyword evidence="7" id="KW-1185">Reference proteome</keyword>
<dbReference type="PRINTS" id="PR00032">
    <property type="entry name" value="HTHARAC"/>
</dbReference>
<dbReference type="Gene3D" id="2.60.120.10">
    <property type="entry name" value="Jelly Rolls"/>
    <property type="match status" value="1"/>
</dbReference>
<evidence type="ECO:0000256" key="3">
    <source>
        <dbReference type="ARBA" id="ARBA00023159"/>
    </source>
</evidence>
<evidence type="ECO:0000259" key="5">
    <source>
        <dbReference type="PROSITE" id="PS01124"/>
    </source>
</evidence>